<comment type="caution">
    <text evidence="2">The sequence shown here is derived from an EMBL/GenBank/DDBJ whole genome shotgun (WGS) entry which is preliminary data.</text>
</comment>
<evidence type="ECO:0008006" key="4">
    <source>
        <dbReference type="Google" id="ProtNLM"/>
    </source>
</evidence>
<dbReference type="SUPFAM" id="SSF47473">
    <property type="entry name" value="EF-hand"/>
    <property type="match status" value="1"/>
</dbReference>
<sequence>MSKMPKMPVRRFLSAILLIWPTVLPAQQPIDLANDYYVGRAVKDTTALNDQAGVELASRHVVAYFFRVQSNQDGVVSADDTLDYIRSFVARVNYSRTTDFAKYDLNQDGVATQNELEVSLSQKHGFPQALLMMNRGLGLSLKTVFSSCLQKEQRACATGLAPTLMRT</sequence>
<proteinExistence type="predicted"/>
<evidence type="ECO:0000256" key="1">
    <source>
        <dbReference type="SAM" id="SignalP"/>
    </source>
</evidence>
<dbReference type="EMBL" id="JBHDIY010000002">
    <property type="protein sequence ID" value="MFL4471393.1"/>
    <property type="molecule type" value="Genomic_DNA"/>
</dbReference>
<feature type="signal peptide" evidence="1">
    <location>
        <begin position="1"/>
        <end position="26"/>
    </location>
</feature>
<evidence type="ECO:0000313" key="3">
    <source>
        <dbReference type="Proteomes" id="UP001627408"/>
    </source>
</evidence>
<protein>
    <recommendedName>
        <fullName evidence="4">EF-hand domain-containing protein</fullName>
    </recommendedName>
</protein>
<keyword evidence="1" id="KW-0732">Signal</keyword>
<evidence type="ECO:0000313" key="2">
    <source>
        <dbReference type="EMBL" id="MFL4471393.1"/>
    </source>
</evidence>
<name>A0ABW8V1Y7_9RHOB</name>
<gene>
    <name evidence="2" type="ORF">ACERZ8_16470</name>
</gene>
<feature type="chain" id="PRO_5045892121" description="EF-hand domain-containing protein" evidence="1">
    <location>
        <begin position="27"/>
        <end position="167"/>
    </location>
</feature>
<reference evidence="2 3" key="1">
    <citation type="submission" date="2024-08" db="EMBL/GenBank/DDBJ databases">
        <title>Tateyamaria sp. nov., isolated from marine algae.</title>
        <authorList>
            <person name="Choi B.J."/>
            <person name="Kim J.M."/>
            <person name="Lee J.K."/>
            <person name="Choi D.G."/>
            <person name="Bayburt H."/>
            <person name="Baek J.H."/>
            <person name="Han D.M."/>
            <person name="Jeon C.O."/>
        </authorList>
    </citation>
    <scope>NUCLEOTIDE SEQUENCE [LARGE SCALE GENOMIC DNA]</scope>
    <source>
        <strain evidence="2 3">KMU-156</strain>
    </source>
</reference>
<dbReference type="Proteomes" id="UP001627408">
    <property type="component" value="Unassembled WGS sequence"/>
</dbReference>
<dbReference type="RefSeq" id="WP_407593234.1">
    <property type="nucleotide sequence ID" value="NZ_JBHDIY010000002.1"/>
</dbReference>
<keyword evidence="3" id="KW-1185">Reference proteome</keyword>
<dbReference type="InterPro" id="IPR011992">
    <property type="entry name" value="EF-hand-dom_pair"/>
</dbReference>
<accession>A0ABW8V1Y7</accession>
<organism evidence="2 3">
    <name type="scientific">Tateyamaria armeniaca</name>
    <dbReference type="NCBI Taxonomy" id="2518930"/>
    <lineage>
        <taxon>Bacteria</taxon>
        <taxon>Pseudomonadati</taxon>
        <taxon>Pseudomonadota</taxon>
        <taxon>Alphaproteobacteria</taxon>
        <taxon>Rhodobacterales</taxon>
        <taxon>Roseobacteraceae</taxon>
        <taxon>Tateyamaria</taxon>
    </lineage>
</organism>